<dbReference type="Gene3D" id="3.40.50.2000">
    <property type="entry name" value="Glycogen Phosphorylase B"/>
    <property type="match status" value="2"/>
</dbReference>
<evidence type="ECO:0000313" key="6">
    <source>
        <dbReference type="EMBL" id="BBE30374.1"/>
    </source>
</evidence>
<keyword evidence="2" id="KW-0328">Glycosyltransferase</keyword>
<protein>
    <submittedName>
        <fullName evidence="6">UDP-N-acetylglucosamine--N-acetylmuramyl-(Pentapeptide) pyrophosphoryl-undecaprenol N-acetylglucosamine transferase</fullName>
    </submittedName>
</protein>
<keyword evidence="1" id="KW-0997">Cell inner membrane</keyword>
<dbReference type="EMBL" id="AP018712">
    <property type="protein sequence ID" value="BBE30374.1"/>
    <property type="molecule type" value="Genomic_DNA"/>
</dbReference>
<keyword evidence="1" id="KW-1003">Cell membrane</keyword>
<name>A0A7G1G5Q2_9BACT</name>
<accession>A0A7G1G5Q2</accession>
<dbReference type="AlphaFoldDB" id="A0A7G1G5Q2"/>
<dbReference type="InterPro" id="IPR007235">
    <property type="entry name" value="Glyco_trans_28_C"/>
</dbReference>
<dbReference type="GO" id="GO:1901137">
    <property type="term" value="P:carbohydrate derivative biosynthetic process"/>
    <property type="evidence" value="ECO:0007669"/>
    <property type="project" value="UniProtKB-ARBA"/>
</dbReference>
<organism evidence="6 7">
    <name type="scientific">Tepiditoga spiralis</name>
    <dbReference type="NCBI Taxonomy" id="2108365"/>
    <lineage>
        <taxon>Bacteria</taxon>
        <taxon>Thermotogati</taxon>
        <taxon>Thermotogota</taxon>
        <taxon>Thermotogae</taxon>
        <taxon>Petrotogales</taxon>
        <taxon>Petrotogaceae</taxon>
        <taxon>Tepiditoga</taxon>
    </lineage>
</organism>
<evidence type="ECO:0000256" key="3">
    <source>
        <dbReference type="ARBA" id="ARBA00022679"/>
    </source>
</evidence>
<evidence type="ECO:0000256" key="1">
    <source>
        <dbReference type="ARBA" id="ARBA00022519"/>
    </source>
</evidence>
<dbReference type="Proteomes" id="UP000516361">
    <property type="component" value="Chromosome"/>
</dbReference>
<proteinExistence type="predicted"/>
<sequence length="341" mass="39345">MKKIKVIVSGGGTGGHYTPALSFIKYLDKKYDLEVLYFVTKGRIEQKKLKKDFPKAKMEVVNLTGLKRPLYKLQNIKIILLALKETFRIKKIIKKFNPDFGFLTGGYVVGPVGKALSQLKIPFYLHEQNSIMGITNKLLSKKAKKVFTSFEMSPFIKTGNPVRIPEKEVKRSVLKNYNLDPSKKTLLIMAGSLGSEQIDDIMYNVYKKNNDINFIHITKNKNKFKEFKNVKTYEYLDNIYEIMSICDGGIFRGGATTIAEILFYELKCAIIPWSNASENHQFKNALKLKEMGLAEVFDEKNIDYNKLQNFIEKIEIKNTDFIWNIKEDESIKNIVKNIDEF</sequence>
<evidence type="ECO:0000313" key="7">
    <source>
        <dbReference type="Proteomes" id="UP000516361"/>
    </source>
</evidence>
<dbReference type="KEGG" id="ocy:OSSY52_05150"/>
<dbReference type="GO" id="GO:0005975">
    <property type="term" value="P:carbohydrate metabolic process"/>
    <property type="evidence" value="ECO:0007669"/>
    <property type="project" value="InterPro"/>
</dbReference>
<keyword evidence="7" id="KW-1185">Reference proteome</keyword>
<dbReference type="InParanoid" id="A0A7G1G5Q2"/>
<evidence type="ECO:0000259" key="5">
    <source>
        <dbReference type="Pfam" id="PF04101"/>
    </source>
</evidence>
<dbReference type="FunCoup" id="A0A7G1G5Q2">
    <property type="interactions" value="272"/>
</dbReference>
<dbReference type="CDD" id="cd03785">
    <property type="entry name" value="GT28_MurG"/>
    <property type="match status" value="1"/>
</dbReference>
<dbReference type="Pfam" id="PF04101">
    <property type="entry name" value="Glyco_tran_28_C"/>
    <property type="match status" value="1"/>
</dbReference>
<dbReference type="Pfam" id="PF03033">
    <property type="entry name" value="Glyco_transf_28"/>
    <property type="match status" value="1"/>
</dbReference>
<dbReference type="PANTHER" id="PTHR21015:SF22">
    <property type="entry name" value="GLYCOSYLTRANSFERASE"/>
    <property type="match status" value="1"/>
</dbReference>
<feature type="domain" description="Glycosyltransferase family 28 N-terminal" evidence="4">
    <location>
        <begin position="6"/>
        <end position="148"/>
    </location>
</feature>
<evidence type="ECO:0000259" key="4">
    <source>
        <dbReference type="Pfam" id="PF03033"/>
    </source>
</evidence>
<gene>
    <name evidence="6" type="primary">murG</name>
    <name evidence="6" type="ORF">OSSY52_05150</name>
</gene>
<evidence type="ECO:0000256" key="2">
    <source>
        <dbReference type="ARBA" id="ARBA00022676"/>
    </source>
</evidence>
<keyword evidence="3 6" id="KW-0808">Transferase</keyword>
<reference evidence="6 7" key="1">
    <citation type="submission" date="2018-06" db="EMBL/GenBank/DDBJ databases">
        <title>Genome sequencing of Oceanotoga sp. sy52.</title>
        <authorList>
            <person name="Mori K."/>
        </authorList>
    </citation>
    <scope>NUCLEOTIDE SEQUENCE [LARGE SCALE GENOMIC DNA]</scope>
    <source>
        <strain evidence="7">sy52</strain>
    </source>
</reference>
<dbReference type="InterPro" id="IPR004276">
    <property type="entry name" value="GlycoTrans_28_N"/>
</dbReference>
<dbReference type="SUPFAM" id="SSF53756">
    <property type="entry name" value="UDP-Glycosyltransferase/glycogen phosphorylase"/>
    <property type="match status" value="1"/>
</dbReference>
<keyword evidence="1" id="KW-0472">Membrane</keyword>
<dbReference type="GO" id="GO:0016758">
    <property type="term" value="F:hexosyltransferase activity"/>
    <property type="evidence" value="ECO:0007669"/>
    <property type="project" value="InterPro"/>
</dbReference>
<feature type="domain" description="Glycosyl transferase family 28 C-terminal" evidence="5">
    <location>
        <begin position="185"/>
        <end position="333"/>
    </location>
</feature>
<dbReference type="PANTHER" id="PTHR21015">
    <property type="entry name" value="UDP-N-ACETYLGLUCOSAMINE--N-ACETYLMURAMYL-(PENTAPEPTIDE) PYROPHOSPHORYL-UNDECAPRENOL N-ACETYLGLUCOSAMINE TRANSFERASE 1"/>
    <property type="match status" value="1"/>
</dbReference>
<dbReference type="RefSeq" id="WP_190615483.1">
    <property type="nucleotide sequence ID" value="NZ_AP018712.1"/>
</dbReference>